<keyword evidence="3" id="KW-1185">Reference proteome</keyword>
<dbReference type="EMBL" id="JBHSXH010000015">
    <property type="protein sequence ID" value="MFC6826335.1"/>
    <property type="molecule type" value="Genomic_DNA"/>
</dbReference>
<comment type="caution">
    <text evidence="2">The sequence shown here is derived from an EMBL/GenBank/DDBJ whole genome shotgun (WGS) entry which is preliminary data.</text>
</comment>
<evidence type="ECO:0000256" key="1">
    <source>
        <dbReference type="SAM" id="Phobius"/>
    </source>
</evidence>
<dbReference type="Proteomes" id="UP001596408">
    <property type="component" value="Unassembled WGS sequence"/>
</dbReference>
<proteinExistence type="predicted"/>
<organism evidence="2 3">
    <name type="scientific">Halopelagius fulvigenes</name>
    <dbReference type="NCBI Taxonomy" id="1198324"/>
    <lineage>
        <taxon>Archaea</taxon>
        <taxon>Methanobacteriati</taxon>
        <taxon>Methanobacteriota</taxon>
        <taxon>Stenosarchaea group</taxon>
        <taxon>Halobacteria</taxon>
        <taxon>Halobacteriales</taxon>
        <taxon>Haloferacaceae</taxon>
    </lineage>
</organism>
<feature type="transmembrane region" description="Helical" evidence="1">
    <location>
        <begin position="145"/>
        <end position="168"/>
    </location>
</feature>
<dbReference type="AlphaFoldDB" id="A0ABD5U0U1"/>
<reference evidence="2 3" key="1">
    <citation type="journal article" date="2019" name="Int. J. Syst. Evol. Microbiol.">
        <title>The Global Catalogue of Microorganisms (GCM) 10K type strain sequencing project: providing services to taxonomists for standard genome sequencing and annotation.</title>
        <authorList>
            <consortium name="The Broad Institute Genomics Platform"/>
            <consortium name="The Broad Institute Genome Sequencing Center for Infectious Disease"/>
            <person name="Wu L."/>
            <person name="Ma J."/>
        </authorList>
    </citation>
    <scope>NUCLEOTIDE SEQUENCE [LARGE SCALE GENOMIC DNA]</scope>
    <source>
        <strain evidence="2 3">YIM 94188</strain>
    </source>
</reference>
<evidence type="ECO:0000313" key="3">
    <source>
        <dbReference type="Proteomes" id="UP001596408"/>
    </source>
</evidence>
<dbReference type="RefSeq" id="WP_379697792.1">
    <property type="nucleotide sequence ID" value="NZ_JBHSXH010000015.1"/>
</dbReference>
<keyword evidence="1" id="KW-0812">Transmembrane</keyword>
<keyword evidence="1" id="KW-1133">Transmembrane helix</keyword>
<name>A0ABD5U0U1_9EURY</name>
<feature type="transmembrane region" description="Helical" evidence="1">
    <location>
        <begin position="47"/>
        <end position="76"/>
    </location>
</feature>
<evidence type="ECO:0000313" key="2">
    <source>
        <dbReference type="EMBL" id="MFC6826335.1"/>
    </source>
</evidence>
<sequence>MSKVSLAAAIEVFAQGAVPVGHAVDPAAVGASLFPEFGFSDTVRRATGLFGLFVIFVYSFLIAFALPGVSEVVLLAPIDLGLTYWQRMTVIIVVSGVGKAAGSVFAFHIGQEAKEAGPIIRALRRSRFDVVEWSERKTVKLAQTWGYAGLAAALCVPGFPDTLSIYAFSVLEEDYLKFAAATFVGSVGRLVITLVGVEAVVAFGLL</sequence>
<keyword evidence="1" id="KW-0472">Membrane</keyword>
<protein>
    <submittedName>
        <fullName evidence="2">YqaA family protein</fullName>
    </submittedName>
</protein>
<feature type="transmembrane region" description="Helical" evidence="1">
    <location>
        <begin position="88"/>
        <end position="109"/>
    </location>
</feature>
<feature type="transmembrane region" description="Helical" evidence="1">
    <location>
        <begin position="180"/>
        <end position="205"/>
    </location>
</feature>
<accession>A0ABD5U0U1</accession>
<gene>
    <name evidence="2" type="ORF">ACFQEV_15235</name>
</gene>